<dbReference type="PROSITE" id="PS51184">
    <property type="entry name" value="JMJC"/>
    <property type="match status" value="1"/>
</dbReference>
<feature type="domain" description="JmjC" evidence="13">
    <location>
        <begin position="163"/>
        <end position="326"/>
    </location>
</feature>
<comment type="cofactor">
    <cofactor evidence="1">
        <name>Fe(2+)</name>
        <dbReference type="ChEBI" id="CHEBI:29033"/>
    </cofactor>
</comment>
<comment type="caution">
    <text evidence="14">The sequence shown here is derived from an EMBL/GenBank/DDBJ whole genome shotgun (WGS) entry which is preliminary data.</text>
</comment>
<name>A0ABN9V4K7_9DINO</name>
<gene>
    <name evidence="14" type="ORF">PCOR1329_LOCUS54498</name>
</gene>
<feature type="region of interest" description="Disordered" evidence="12">
    <location>
        <begin position="1441"/>
        <end position="1494"/>
    </location>
</feature>
<feature type="region of interest" description="Disordered" evidence="12">
    <location>
        <begin position="1129"/>
        <end position="1148"/>
    </location>
</feature>
<feature type="compositionally biased region" description="Pro residues" evidence="12">
    <location>
        <begin position="1586"/>
        <end position="1596"/>
    </location>
</feature>
<dbReference type="Pfam" id="PF02373">
    <property type="entry name" value="JmjC"/>
    <property type="match status" value="1"/>
</dbReference>
<dbReference type="Gene3D" id="2.60.120.650">
    <property type="entry name" value="Cupin"/>
    <property type="match status" value="1"/>
</dbReference>
<keyword evidence="4" id="KW-0156">Chromatin regulator</keyword>
<dbReference type="InterPro" id="IPR003347">
    <property type="entry name" value="JmjC_dom"/>
</dbReference>
<organism evidence="14 15">
    <name type="scientific">Prorocentrum cordatum</name>
    <dbReference type="NCBI Taxonomy" id="2364126"/>
    <lineage>
        <taxon>Eukaryota</taxon>
        <taxon>Sar</taxon>
        <taxon>Alveolata</taxon>
        <taxon>Dinophyceae</taxon>
        <taxon>Prorocentrales</taxon>
        <taxon>Prorocentraceae</taxon>
        <taxon>Prorocentrum</taxon>
    </lineage>
</organism>
<evidence type="ECO:0000256" key="11">
    <source>
        <dbReference type="ARBA" id="ARBA00038068"/>
    </source>
</evidence>
<keyword evidence="8" id="KW-0805">Transcription regulation</keyword>
<dbReference type="PANTHER" id="PTHR12480:SF32">
    <property type="entry name" value="BIFUNCTIONAL ARGININE DEMETHYLASE AND LYSYL-HYDROXYLASE JMJD6"/>
    <property type="match status" value="1"/>
</dbReference>
<evidence type="ECO:0000256" key="9">
    <source>
        <dbReference type="ARBA" id="ARBA00023163"/>
    </source>
</evidence>
<feature type="compositionally biased region" description="Pro residues" evidence="12">
    <location>
        <begin position="1475"/>
        <end position="1489"/>
    </location>
</feature>
<dbReference type="EMBL" id="CAUYUJ010016660">
    <property type="protein sequence ID" value="CAK0867597.1"/>
    <property type="molecule type" value="Genomic_DNA"/>
</dbReference>
<dbReference type="Proteomes" id="UP001189429">
    <property type="component" value="Unassembled WGS sequence"/>
</dbReference>
<dbReference type="PANTHER" id="PTHR12480">
    <property type="entry name" value="ARGININE DEMETHYLASE AND LYSYL-HYDROXYLASE JMJD"/>
    <property type="match status" value="1"/>
</dbReference>
<keyword evidence="10" id="KW-0539">Nucleus</keyword>
<evidence type="ECO:0000259" key="13">
    <source>
        <dbReference type="PROSITE" id="PS51184"/>
    </source>
</evidence>
<sequence>MGGAMPAAPAGGLGGGWAAALDAAKLKVRSELTLDGWRKYGFASARAAEFEALRAAVADCSPPGAVPREACANLTVEEFWDKYERRRLPCIISGVPEAEGWAAWTKWEWPDFFRRFAAARLKVGKDDNGAAVRVRVDDFERYMRADCAGDDSPVYLFDNKFQGVGEEFLKEFKVPSYFPDDYMAMAGEDDRPPYRWIGVGPRRSGTIMHTDPLCTSAWNTLIRGRKLWLLLRPSTPKKIAKGKDVMRKGDDDEAINHFLDLLPRKLAQNDPSFQPILCVQHPGDTIFVPGEWWHCVVNLDDTIAVTQNYCGRNNFADIWRSAREERPCWSHKWLRAMAKAQPSLVTEALRLNQQDGFDMAAMRDKNRARKRRQVERRDQRALRRLRARNRHLDEVDSGPAGANRVGLAVGGSVEAAGSPVVMRQIVFSHGQSVPPLRLGDARHWLQRLPDPALGGAMDRCTVVMPRPGDGWYAPPQGAGGFPWGELTERGAQEMRGRGRQLFAGQGLPRLRLSERATVLAVNSPRCIASAQALVLGAQDAEEDAAGGGGAGAGPRPVEEVVARMVAGRKAAAARRKLAQFLCFARTRQPIQQPALQAKANNLNVVIGWMHEWDETKQWLKSLTNQPGRNKTRSDALAALAALTPARFQQQSSGDIIAQSGRLLVKVFHPEDGEVIALDVPWRYPPMNIAGKGHDYALAALAKGMAINMQNDDIHVLSGKPRQCAIGARMFWVVAQFSRAASSNVAAMSVTRRRVEDTLPSRFPWDEEFCELHNCNNLKAENAEYVRMASTFYGLSNLMRSSDNVITCVRLLDAFIRTRLVFNPAGQEVGPDVKDMNLALASSLFDLDARHHLRRDKEGAAPSEVRAAPMARGVLDRIFIGNEVGRGHLFEDILGILALEAGPIEGRDIVHICSVDPFSGRRCCADRGECVDKFVRTYTAFWFGRSWPIPATARFTNTKINSNLVCFGFMLHQVLPAMLHPSNVGPEAGVDFYQVGVGMSDYQIVHWVRKRKVHEALVVDRGAKFQMFVMNIASDPLDRLTYCIFGDKDIGPLTLHKLISPHDGIIGRTRQKFLDMFREWAAPDSQIWLGLLRVLNGRRVLAACRKAWNLKTFACRLYLDSMRERHQAAGGHKVWRKPGDAPKRAADAAPWESVPKLMDTLPRLHSICDAEGQCEAESAVALRAAPMAEDDGDAFRRQSGRKRAHCKIAGLNPKLYAYNQRMEAAKKLKGATLTDGEMARIRQDVDADFGDPVLVAYMEDNYKKYCHGVWTGDASVAAGGRQKFEVLKDGLSNIVDEVGSKIAKFGELMLMVTMSFPHNAHAKYKHVFITCAVPTFRPRVQVWVKSSLTTDEVGSCPVEVDAETEHIALPFFLNLLSRPCLIKSDFMSLSELTGEDLALEIATAPGCRSVVARQLEYDVMEEIFVVKVGRVGDAITLWEPGQRAPYKKAPPPTSGLDLLPKGDPFAPRARSAGPRHAPPVPAAEGPPAPADEPEPNYEEALADIIDEAYRVAVEDGGDVENCFDQSEEALHAWEHGPDDIAWPAAVGAKEDGAIVQATGAVDEDEGGVGGPAPSACGASSSSGSPAPDVPPPAPTSPPTGGEGAVAVESDEVVLASLRWMPALEGGYVFRHGVCIGQLSQWKTSFSMRCYMHGCRHAVSQKVGERARALWLARGRAVPGHLSPAEKARAKATLKAEHLAWPKPRANMQMEFEEQVATCFRAHAGSQEFVAALPACKDPAVFAVCWAQATEHKGSWCDQGAPIARPMMIIPMEATCVSDPCWEHNVKVNWSSMRAVVVRLDVSKKALDDIAANLRDLQRKLWAVVAEADGRPMPPMPSPGRLVAVAEPLLLSKVGDRAAFGKGSSNASTKWHVDTKVVDGAPGLHHLQAAVLLKGFKECRGYTRVGCITSLYPPTQYIADNCNLSRATRFSQQKLGVVSKRFKRG</sequence>
<proteinExistence type="inferred from homology"/>
<evidence type="ECO:0000313" key="15">
    <source>
        <dbReference type="Proteomes" id="UP001189429"/>
    </source>
</evidence>
<dbReference type="Gene3D" id="3.40.50.1240">
    <property type="entry name" value="Phosphoglycerate mutase-like"/>
    <property type="match status" value="1"/>
</dbReference>
<keyword evidence="6" id="KW-0560">Oxidoreductase</keyword>
<dbReference type="InterPro" id="IPR029033">
    <property type="entry name" value="His_PPase_superfam"/>
</dbReference>
<dbReference type="SUPFAM" id="SSF51197">
    <property type="entry name" value="Clavaminate synthase-like"/>
    <property type="match status" value="1"/>
</dbReference>
<dbReference type="SUPFAM" id="SSF53254">
    <property type="entry name" value="Phosphoglycerate mutase-like"/>
    <property type="match status" value="1"/>
</dbReference>
<evidence type="ECO:0000256" key="8">
    <source>
        <dbReference type="ARBA" id="ARBA00023015"/>
    </source>
</evidence>
<keyword evidence="7" id="KW-0408">Iron</keyword>
<evidence type="ECO:0000256" key="6">
    <source>
        <dbReference type="ARBA" id="ARBA00023002"/>
    </source>
</evidence>
<feature type="compositionally biased region" description="Basic and acidic residues" evidence="12">
    <location>
        <begin position="1136"/>
        <end position="1145"/>
    </location>
</feature>
<dbReference type="SMART" id="SM00558">
    <property type="entry name" value="JmjC"/>
    <property type="match status" value="1"/>
</dbReference>
<keyword evidence="9" id="KW-0804">Transcription</keyword>
<feature type="region of interest" description="Disordered" evidence="12">
    <location>
        <begin position="1561"/>
        <end position="1603"/>
    </location>
</feature>
<evidence type="ECO:0000256" key="4">
    <source>
        <dbReference type="ARBA" id="ARBA00022853"/>
    </source>
</evidence>
<evidence type="ECO:0000256" key="10">
    <source>
        <dbReference type="ARBA" id="ARBA00023242"/>
    </source>
</evidence>
<keyword evidence="3" id="KW-0479">Metal-binding</keyword>
<evidence type="ECO:0000256" key="1">
    <source>
        <dbReference type="ARBA" id="ARBA00001954"/>
    </source>
</evidence>
<protein>
    <recommendedName>
        <fullName evidence="13">JmjC domain-containing protein</fullName>
    </recommendedName>
</protein>
<comment type="subcellular location">
    <subcellularLocation>
        <location evidence="2">Nucleus</location>
    </subcellularLocation>
</comment>
<evidence type="ECO:0000256" key="5">
    <source>
        <dbReference type="ARBA" id="ARBA00022964"/>
    </source>
</evidence>
<feature type="compositionally biased region" description="Low complexity" evidence="12">
    <location>
        <begin position="1570"/>
        <end position="1585"/>
    </location>
</feature>
<keyword evidence="5" id="KW-0223">Dioxygenase</keyword>
<comment type="similarity">
    <text evidence="11">Belongs to the JMJD6 family.</text>
</comment>
<evidence type="ECO:0000256" key="2">
    <source>
        <dbReference type="ARBA" id="ARBA00004123"/>
    </source>
</evidence>
<evidence type="ECO:0000256" key="3">
    <source>
        <dbReference type="ARBA" id="ARBA00022723"/>
    </source>
</evidence>
<keyword evidence="15" id="KW-1185">Reference proteome</keyword>
<evidence type="ECO:0000256" key="7">
    <source>
        <dbReference type="ARBA" id="ARBA00023004"/>
    </source>
</evidence>
<evidence type="ECO:0000256" key="12">
    <source>
        <dbReference type="SAM" id="MobiDB-lite"/>
    </source>
</evidence>
<dbReference type="InterPro" id="IPR050910">
    <property type="entry name" value="JMJD6_ArgDemeth/LysHydrox"/>
</dbReference>
<accession>A0ABN9V4K7</accession>
<evidence type="ECO:0000313" key="14">
    <source>
        <dbReference type="EMBL" id="CAK0867597.1"/>
    </source>
</evidence>
<reference evidence="14" key="1">
    <citation type="submission" date="2023-10" db="EMBL/GenBank/DDBJ databases">
        <authorList>
            <person name="Chen Y."/>
            <person name="Shah S."/>
            <person name="Dougan E. K."/>
            <person name="Thang M."/>
            <person name="Chan C."/>
        </authorList>
    </citation>
    <scope>NUCLEOTIDE SEQUENCE [LARGE SCALE GENOMIC DNA]</scope>
</reference>